<reference evidence="6 7" key="1">
    <citation type="submission" date="2018-07" db="EMBL/GenBank/DDBJ databases">
        <title>Freshwater and sediment microbial communities from various areas in North America, analyzing microbe dynamics in response to fracking.</title>
        <authorList>
            <person name="Lamendella R."/>
        </authorList>
    </citation>
    <scope>NUCLEOTIDE SEQUENCE [LARGE SCALE GENOMIC DNA]</scope>
    <source>
        <strain evidence="6 7">160A</strain>
    </source>
</reference>
<dbReference type="InterPro" id="IPR036877">
    <property type="entry name" value="SUI1_dom_sf"/>
</dbReference>
<dbReference type="PANTHER" id="PTHR12789">
    <property type="entry name" value="DENSITY-REGULATED PROTEIN HOMOLOG"/>
    <property type="match status" value="1"/>
</dbReference>
<dbReference type="SUPFAM" id="SSF55159">
    <property type="entry name" value="eIF1-like"/>
    <property type="match status" value="1"/>
</dbReference>
<feature type="compositionally biased region" description="Polar residues" evidence="4">
    <location>
        <begin position="9"/>
        <end position="19"/>
    </location>
</feature>
<dbReference type="GO" id="GO:0003743">
    <property type="term" value="F:translation initiation factor activity"/>
    <property type="evidence" value="ECO:0007669"/>
    <property type="project" value="UniProtKB-KW"/>
</dbReference>
<evidence type="ECO:0000256" key="1">
    <source>
        <dbReference type="ARBA" id="ARBA00005422"/>
    </source>
</evidence>
<evidence type="ECO:0000256" key="2">
    <source>
        <dbReference type="ARBA" id="ARBA00022845"/>
    </source>
</evidence>
<evidence type="ECO:0000259" key="5">
    <source>
        <dbReference type="PROSITE" id="PS50296"/>
    </source>
</evidence>
<dbReference type="GO" id="GO:0003729">
    <property type="term" value="F:mRNA binding"/>
    <property type="evidence" value="ECO:0007669"/>
    <property type="project" value="TreeGrafter"/>
</dbReference>
<dbReference type="EMBL" id="QPIZ01000023">
    <property type="protein sequence ID" value="RCW30185.1"/>
    <property type="molecule type" value="Genomic_DNA"/>
</dbReference>
<gene>
    <name evidence="6" type="ORF">DFO77_12310</name>
</gene>
<dbReference type="InterPro" id="IPR001950">
    <property type="entry name" value="SUI1"/>
</dbReference>
<dbReference type="AlphaFoldDB" id="A0A368UPU9"/>
<evidence type="ECO:0000313" key="7">
    <source>
        <dbReference type="Proteomes" id="UP000252733"/>
    </source>
</evidence>
<organism evidence="6 7">
    <name type="scientific">Marinilabilia salmonicolor</name>
    <dbReference type="NCBI Taxonomy" id="989"/>
    <lineage>
        <taxon>Bacteria</taxon>
        <taxon>Pseudomonadati</taxon>
        <taxon>Bacteroidota</taxon>
        <taxon>Bacteroidia</taxon>
        <taxon>Marinilabiliales</taxon>
        <taxon>Marinilabiliaceae</taxon>
        <taxon>Marinilabilia</taxon>
    </lineage>
</organism>
<proteinExistence type="inferred from homology"/>
<dbReference type="PANTHER" id="PTHR12789:SF0">
    <property type="entry name" value="DENSITY-REGULATED PROTEIN"/>
    <property type="match status" value="1"/>
</dbReference>
<comment type="caution">
    <text evidence="6">The sequence shown here is derived from an EMBL/GenBank/DDBJ whole genome shotgun (WGS) entry which is preliminary data.</text>
</comment>
<sequence length="118" mass="13042">MCAKKKKNTNGGMVFSTNPDFDPNDYIEEEETESLEPEKQNLRVMLDRKQRKGKVVTLVTGFEGPEEELQDLGKKIKSACGTGGSVKNGEIIIQGDFANRIVDFLKNNGFAKTKRSGG</sequence>
<evidence type="ECO:0000313" key="6">
    <source>
        <dbReference type="EMBL" id="RCW30185.1"/>
    </source>
</evidence>
<dbReference type="InterPro" id="IPR050318">
    <property type="entry name" value="DENR/SUI1_TIF"/>
</dbReference>
<dbReference type="Proteomes" id="UP000252733">
    <property type="component" value="Unassembled WGS sequence"/>
</dbReference>
<dbReference type="GO" id="GO:0002188">
    <property type="term" value="P:translation reinitiation"/>
    <property type="evidence" value="ECO:0007669"/>
    <property type="project" value="TreeGrafter"/>
</dbReference>
<evidence type="ECO:0000256" key="3">
    <source>
        <dbReference type="ARBA" id="ARBA00022917"/>
    </source>
</evidence>
<keyword evidence="2" id="KW-0810">Translation regulation</keyword>
<keyword evidence="6" id="KW-0396">Initiation factor</keyword>
<feature type="region of interest" description="Disordered" evidence="4">
    <location>
        <begin position="1"/>
        <end position="25"/>
    </location>
</feature>
<dbReference type="InterPro" id="IPR005872">
    <property type="entry name" value="SUI1_arc_bac"/>
</dbReference>
<dbReference type="RefSeq" id="WP_181872106.1">
    <property type="nucleotide sequence ID" value="NZ_QPIZ01000023.1"/>
</dbReference>
<dbReference type="CDD" id="cd11567">
    <property type="entry name" value="YciH_like"/>
    <property type="match status" value="1"/>
</dbReference>
<dbReference type="Pfam" id="PF01253">
    <property type="entry name" value="SUI1"/>
    <property type="match status" value="1"/>
</dbReference>
<dbReference type="Gene3D" id="3.30.780.10">
    <property type="entry name" value="SUI1-like domain"/>
    <property type="match status" value="1"/>
</dbReference>
<keyword evidence="3" id="KW-0648">Protein biosynthesis</keyword>
<keyword evidence="7" id="KW-1185">Reference proteome</keyword>
<comment type="similarity">
    <text evidence="1">Belongs to the SUI1 family.</text>
</comment>
<name>A0A368UPU9_9BACT</name>
<accession>A0A368UPU9</accession>
<dbReference type="GO" id="GO:0006417">
    <property type="term" value="P:regulation of translation"/>
    <property type="evidence" value="ECO:0007669"/>
    <property type="project" value="UniProtKB-KW"/>
</dbReference>
<protein>
    <submittedName>
        <fullName evidence="6">Translation initiation factor 1 (eIF-1/SUI1)</fullName>
    </submittedName>
</protein>
<dbReference type="PROSITE" id="PS50296">
    <property type="entry name" value="SUI1"/>
    <property type="match status" value="1"/>
</dbReference>
<evidence type="ECO:0000256" key="4">
    <source>
        <dbReference type="SAM" id="MobiDB-lite"/>
    </source>
</evidence>
<feature type="domain" description="SUI1" evidence="5">
    <location>
        <begin position="43"/>
        <end position="109"/>
    </location>
</feature>
<dbReference type="GO" id="GO:0001731">
    <property type="term" value="P:formation of translation preinitiation complex"/>
    <property type="evidence" value="ECO:0007669"/>
    <property type="project" value="TreeGrafter"/>
</dbReference>